<organism evidence="1 2">
    <name type="scientific">Pleuronectes platessa</name>
    <name type="common">European plaice</name>
    <dbReference type="NCBI Taxonomy" id="8262"/>
    <lineage>
        <taxon>Eukaryota</taxon>
        <taxon>Metazoa</taxon>
        <taxon>Chordata</taxon>
        <taxon>Craniata</taxon>
        <taxon>Vertebrata</taxon>
        <taxon>Euteleostomi</taxon>
        <taxon>Actinopterygii</taxon>
        <taxon>Neopterygii</taxon>
        <taxon>Teleostei</taxon>
        <taxon>Neoteleostei</taxon>
        <taxon>Acanthomorphata</taxon>
        <taxon>Carangaria</taxon>
        <taxon>Pleuronectiformes</taxon>
        <taxon>Pleuronectoidei</taxon>
        <taxon>Pleuronectidae</taxon>
        <taxon>Pleuronectes</taxon>
    </lineage>
</organism>
<dbReference type="Proteomes" id="UP001153269">
    <property type="component" value="Unassembled WGS sequence"/>
</dbReference>
<gene>
    <name evidence="1" type="ORF">PLEPLA_LOCUS42994</name>
</gene>
<dbReference type="AlphaFoldDB" id="A0A9N7VQB6"/>
<name>A0A9N7VQB6_PLEPL</name>
<protein>
    <submittedName>
        <fullName evidence="1">Uncharacterized protein</fullName>
    </submittedName>
</protein>
<comment type="caution">
    <text evidence="1">The sequence shown here is derived from an EMBL/GenBank/DDBJ whole genome shotgun (WGS) entry which is preliminary data.</text>
</comment>
<dbReference type="EMBL" id="CADEAL010004245">
    <property type="protein sequence ID" value="CAB1455223.1"/>
    <property type="molecule type" value="Genomic_DNA"/>
</dbReference>
<accession>A0A9N7VQB6</accession>
<keyword evidence="2" id="KW-1185">Reference proteome</keyword>
<reference evidence="1" key="1">
    <citation type="submission" date="2020-03" db="EMBL/GenBank/DDBJ databases">
        <authorList>
            <person name="Weist P."/>
        </authorList>
    </citation>
    <scope>NUCLEOTIDE SEQUENCE</scope>
</reference>
<sequence>MCIYDWSALVRPRTTTAVGADGSAPLSGRRNASAVRTASRWMERLARDAVLPAGQRRSGAAGLHALC</sequence>
<evidence type="ECO:0000313" key="2">
    <source>
        <dbReference type="Proteomes" id="UP001153269"/>
    </source>
</evidence>
<evidence type="ECO:0000313" key="1">
    <source>
        <dbReference type="EMBL" id="CAB1455223.1"/>
    </source>
</evidence>
<proteinExistence type="predicted"/>